<feature type="region of interest" description="Disordered" evidence="4">
    <location>
        <begin position="2907"/>
        <end position="2931"/>
    </location>
</feature>
<dbReference type="SUPFAM" id="SSF57567">
    <property type="entry name" value="Serine protease inhibitors"/>
    <property type="match status" value="1"/>
</dbReference>
<protein>
    <recommendedName>
        <fullName evidence="5">VWFD domain-containing protein</fullName>
    </recommendedName>
</protein>
<evidence type="ECO:0000313" key="6">
    <source>
        <dbReference type="EMBL" id="KAK7506106.1"/>
    </source>
</evidence>
<feature type="compositionally biased region" description="Acidic residues" evidence="4">
    <location>
        <begin position="1689"/>
        <end position="1711"/>
    </location>
</feature>
<dbReference type="InterPro" id="IPR014853">
    <property type="entry name" value="VWF/SSPO/ZAN-like_Cys-rich_dom"/>
</dbReference>
<feature type="compositionally biased region" description="Polar residues" evidence="4">
    <location>
        <begin position="1669"/>
        <end position="1685"/>
    </location>
</feature>
<dbReference type="PANTHER" id="PTHR11339:SF402">
    <property type="entry name" value="VWFD DOMAIN-CONTAINING PROTEIN"/>
    <property type="match status" value="1"/>
</dbReference>
<feature type="region of interest" description="Disordered" evidence="4">
    <location>
        <begin position="2172"/>
        <end position="2198"/>
    </location>
</feature>
<dbReference type="InterPro" id="IPR002919">
    <property type="entry name" value="TIL_dom"/>
</dbReference>
<feature type="disulfide bond" evidence="3">
    <location>
        <begin position="597"/>
        <end position="609"/>
    </location>
</feature>
<feature type="non-terminal residue" evidence="6">
    <location>
        <position position="1"/>
    </location>
</feature>
<dbReference type="CDD" id="cd19941">
    <property type="entry name" value="TIL"/>
    <property type="match status" value="1"/>
</dbReference>
<feature type="disulfide bond" evidence="3">
    <location>
        <begin position="710"/>
        <end position="722"/>
    </location>
</feature>
<dbReference type="PROSITE" id="PS01209">
    <property type="entry name" value="LDLRA_1"/>
    <property type="match status" value="3"/>
</dbReference>
<evidence type="ECO:0000256" key="3">
    <source>
        <dbReference type="PROSITE-ProRule" id="PRU00124"/>
    </source>
</evidence>
<feature type="disulfide bond" evidence="3">
    <location>
        <begin position="616"/>
        <end position="631"/>
    </location>
</feature>
<feature type="region of interest" description="Disordered" evidence="4">
    <location>
        <begin position="2242"/>
        <end position="2275"/>
    </location>
</feature>
<keyword evidence="7" id="KW-1185">Reference proteome</keyword>
<keyword evidence="2" id="KW-0325">Glycoprotein</keyword>
<feature type="disulfide bond" evidence="3">
    <location>
        <begin position="729"/>
        <end position="744"/>
    </location>
</feature>
<comment type="caution">
    <text evidence="6">The sequence shown here is derived from an EMBL/GenBank/DDBJ whole genome shotgun (WGS) entry which is preliminary data.</text>
</comment>
<feature type="region of interest" description="Disordered" evidence="4">
    <location>
        <begin position="1669"/>
        <end position="1711"/>
    </location>
</feature>
<dbReference type="SUPFAM" id="SSF57424">
    <property type="entry name" value="LDL receptor-like module"/>
    <property type="match status" value="4"/>
</dbReference>
<gene>
    <name evidence="6" type="ORF">BaRGS_00002828</name>
</gene>
<dbReference type="Pfam" id="PF01826">
    <property type="entry name" value="TIL"/>
    <property type="match status" value="1"/>
</dbReference>
<evidence type="ECO:0000256" key="4">
    <source>
        <dbReference type="SAM" id="MobiDB-lite"/>
    </source>
</evidence>
<evidence type="ECO:0000256" key="2">
    <source>
        <dbReference type="ARBA" id="ARBA00023180"/>
    </source>
</evidence>
<dbReference type="Gene3D" id="2.10.25.10">
    <property type="entry name" value="Laminin"/>
    <property type="match status" value="1"/>
</dbReference>
<proteinExistence type="predicted"/>
<feature type="region of interest" description="Disordered" evidence="4">
    <location>
        <begin position="1545"/>
        <end position="1612"/>
    </location>
</feature>
<feature type="disulfide bond" evidence="3">
    <location>
        <begin position="604"/>
        <end position="622"/>
    </location>
</feature>
<organism evidence="6 7">
    <name type="scientific">Batillaria attramentaria</name>
    <dbReference type="NCBI Taxonomy" id="370345"/>
    <lineage>
        <taxon>Eukaryota</taxon>
        <taxon>Metazoa</taxon>
        <taxon>Spiralia</taxon>
        <taxon>Lophotrochozoa</taxon>
        <taxon>Mollusca</taxon>
        <taxon>Gastropoda</taxon>
        <taxon>Caenogastropoda</taxon>
        <taxon>Sorbeoconcha</taxon>
        <taxon>Cerithioidea</taxon>
        <taxon>Batillariidae</taxon>
        <taxon>Batillaria</taxon>
    </lineage>
</organism>
<keyword evidence="1 3" id="KW-1015">Disulfide bond</keyword>
<feature type="compositionally biased region" description="Acidic residues" evidence="4">
    <location>
        <begin position="2189"/>
        <end position="2198"/>
    </location>
</feature>
<dbReference type="InterPro" id="IPR023415">
    <property type="entry name" value="LDLR_class-A_CS"/>
</dbReference>
<feature type="non-terminal residue" evidence="6">
    <location>
        <position position="3066"/>
    </location>
</feature>
<dbReference type="PRINTS" id="PR00261">
    <property type="entry name" value="LDLRECEPTOR"/>
</dbReference>
<reference evidence="6 7" key="1">
    <citation type="journal article" date="2023" name="Sci. Data">
        <title>Genome assembly of the Korean intertidal mud-creeper Batillaria attramentaria.</title>
        <authorList>
            <person name="Patra A.K."/>
            <person name="Ho P.T."/>
            <person name="Jun S."/>
            <person name="Lee S.J."/>
            <person name="Kim Y."/>
            <person name="Won Y.J."/>
        </authorList>
    </citation>
    <scope>NUCLEOTIDE SEQUENCE [LARGE SCALE GENOMIC DNA]</scope>
    <source>
        <strain evidence="6">Wonlab-2016</strain>
    </source>
</reference>
<dbReference type="Proteomes" id="UP001519460">
    <property type="component" value="Unassembled WGS sequence"/>
</dbReference>
<dbReference type="Gene3D" id="4.10.400.10">
    <property type="entry name" value="Low-density Lipoprotein Receptor"/>
    <property type="match status" value="4"/>
</dbReference>
<feature type="region of interest" description="Disordered" evidence="4">
    <location>
        <begin position="1198"/>
        <end position="1221"/>
    </location>
</feature>
<sequence>SATCNLLDSANLPATAQANIDSIKTLCTAKTTDAARCQVLEAFAVLLKKSFTDLYGSNHNCRSCTERERNICDSNCLDFSFPFCKDEGKYYRDGRCVDQMNCGCYDLNTTQLIEPGDKETNGCTECTCTGYQMECEQACEQVYCAAGQTAYDDLKLEGPCARRMCPDRYDITRKCVEEVRPNQQCFCGAGLFETYEDKCVEKCPCYESGSWFDHGYSYNRNCKQKTCNDGIWDITEDDSCTGSCILSGSPLRIKPFDQQTLTDKGISGKCSYTFFNAGGYEIMVKAMVCGQNSIGCGHKITVNVPFLQGPVEIYRGMGGNVMYNGQAYSGDFASVSIVTQGLYVDVTFEDKITIRTTEGLFTEIIVKNGAFSDIKGMCGNFNTLTNDDWAGPDNNNVMSVMSAAEKWAEEPCASPEDTSAQQCEEGSTKQRWAVESCKVITEGDAFAQCRNEFATSDVQSTCESGGDCECMCDAIAAFAALCGSEGFPGRFRHQRLCPIQCDYGTVYESCGNACPETCSGAANDSCSNAPCVEGCFCPHGMVRADATTLVCVPKSECPCEVNGLSVSAGETVTIDCQTCQCENGEFNCQGDICERECEESEFECLSGQCVKGTYRCDSAFDCSDGSDEIGCISTNCTEFTCDNGMCIMVSEVCDGIRDCFDGKDEMNCDQTCADNEFQCSQGGCIPITWYCDKENDCPMGDDEPADCDYCPENYTHCNQTYCAPKDFFCDGHDDCGNGEDEIGCSNDTHYADYTTDRCRPIRHLWSYWLVSQTASESDVFVLELNTLDDAPAELIVHHTHTAGGPQSSMCSFWTKRATVKDLLTRISNSERRADSSVQQRRVCEDRVYHWMALCPNLVVKACYNPIATTTPTTPTFSTTPEQTTPQCYEAMPDATTTAENGDEDLTAVMYSTTDPFLQLRVDGGVGALFTQITLDYTNVESFTILTAENAELQEGDINDIDGTMTVTFTGTPAPSPIVIVLFPFDDSTPITAKTLEILGCYETVPTLTLCEDGEMGGLPDFSPDPRFLKNVDSLTPTDSGDVVEPEEPGTPFQVVYVLDDDKDAVFKKITYEVTGGEVLSVTFYVIDDEPLNEEEKVVDEEPGPGPNDVFFETNPVGKKVRVFIVPKPGESPQIKISEIDICLKVEVTTPPSPTSTSGPTPTTPATPCPYNCNGQCFWTEEGYCASECSAPFCETESTTTTSTIRPPTTPGVSPCEEGEMGTREDFSPDLQFFNNVDVDDLGEGGFQASSSDNFQMVFVVTEARDATFNKVVLELTGGSATVVVVKVIGEDPLNPEEEVKVRNVEPGVFEAVFQDSPIGQKIRINVVPKAGETPVLSVKEIDVCLEGPVTTGCGEEMQPEQPPADNYETADLLDDKFVQVTEFPDDDVFVESVPVDEDTEVFLPVDDDEVVDGVFVPTPGKKYVVITADEDTPLPAPDGTVDVDDLPETPGFDDVEQVPDFPDDDKDLTIFEVPEDNENPTPIFVGPNARVFEEEEVVDGVFTPEPGKKYIVITEEGDSPEFDDVEQVPDFPNDEEDLTVFEVPEDNENPTPIFVGPNARVFEEEEKTPGQEEPEPTEIVYCEKPQPRPVTTGCGEEMQPEQPPADNYETADLPDDKFVQVTEFPDDDVFVESVPVDDDTEVFLPVTDGVFYPKPGKKYVVITEEGDNKTFSLTDTPSPTQTTPAGTVDVDDLPDSPDFEDVEQVPNFPDDDEEVTIFEVPDDNDNPPPIYVGPNGRVFEEEEPPAGEEEVPVNENGPTTVITIDSKPPTGEEPEPTEFVYFSPCEEGEMGTREDFSPDAPFLKNVDVNTLGDDGFEASPLIPDKFQVVYVVTERIDATFNKIVLELTGGSAVAVSVKVIGDNPLEPEEEVTVRNVNPGVFEVVFQESPVGQKVRINVVPKLGEVPVLSVKEIDVCLEVVTTTPPPTTAPPTTVPSTSVPVTTGCAETMEPEEPDNYETADLPDDKFVQVSEFPDDEVFVESVPVDEDTEVFLPVDDDEVVDGVFTPEPGKKYIVITEDGDEPLPTPPGTVDVDDLPDSPEFDDVEQVPNFPNDEEDLTVFEVPEDNENPTPIFVGPNARVFEEEEVGYERPVTTGCGEEMQPEQPPADNYETADLPDDKFVQVTEFPDDDVFVESVPVDEDTEVFLPVDDDEVTDGVFYPKPGKKYVVITEEGETPSPTQTTPAGTVDVDDLPDSPDFEDVEQVPDFPDDDEEVTIFEVPDDNDNPPPIYVGPNGRVFEEQEPPTGEDEVPVNENGPTTVITIDSKPPTGEEPEPTEFVYCEKPGTTVVCEEDVQLKYFYDDNVVSIEEYEDGKTVLIPENPLERFKVTYILDDGEVATFDDVTLKVIGGDVEFVRVFIVGDDPTDTVAVKTADNVNRDEEFTLSFPEGTEGKRIRFVVEPESDLPCLVIVKVSECVEVPPPSPPEPTEVTECDEPTGTAPEMAVDFTDNVANVDVTEEGDTITPRFTDGKYTVAYSRTDGEKATFSSVTFNLDGPAKRVTAWVVGDSPDDDSETESVTNVQPDGDVTLTFPDMPVGSKLRIAVIPIEGEDVPSLQVTSIKVCDEVTEEPPPPTEVTSCEEDAMEEPILYVHFTKNVDEVEQTEEMDRVVPANRNDKFLVTYAVEDLEEAFFSSVTFRLPGIGARRVSVWVVSDDVADEVALASETNVGPNEDVKFEFPENPKGKKLRIAVVPYPGELVPDLELVDIEVCIESPEVTRCAEEMVPTEPRPEYYDTEDLPGNKVLQVTVFPDDVYVEGVPIDQDEDGQPDTKVFLPEEPSTTGIVVLEPGEKYIIVTNVGETTVAVPAPPVGIEPVDDVVDEIGDVDEFPVGDDKVVRIFETPDDGEPTPVYIGPNQSVLKEYQPEEPGDDTVPVESFGPTVVTIAVRPAGEEPEPTKITFCEKPATTVSTTPSPTTKPVTETSPLSTSPFTTATTAVTKCAEDETMEPLENITPFAGFNVKDDPAGTDGFTPDDSTKKRFSFFYSLGNEGVVDSVTFTVSEPVLQVVIQVQIDDVVVQQSTLPDVIAGPTTADFSEPGNRIKIVVFPVPGTSPVVEVTEVMACVK</sequence>
<dbReference type="PROSITE" id="PS51233">
    <property type="entry name" value="VWFD"/>
    <property type="match status" value="1"/>
</dbReference>
<dbReference type="EMBL" id="JACVVK020000008">
    <property type="protein sequence ID" value="KAK7506106.1"/>
    <property type="molecule type" value="Genomic_DNA"/>
</dbReference>
<feature type="region of interest" description="Disordered" evidence="4">
    <location>
        <begin position="2087"/>
        <end position="2115"/>
    </location>
</feature>
<evidence type="ECO:0000256" key="1">
    <source>
        <dbReference type="ARBA" id="ARBA00023157"/>
    </source>
</evidence>
<feature type="domain" description="VWFD" evidence="5">
    <location>
        <begin position="242"/>
        <end position="415"/>
    </location>
</feature>
<feature type="disulfide bond" evidence="3">
    <location>
        <begin position="672"/>
        <end position="684"/>
    </location>
</feature>
<dbReference type="Pfam" id="PF00057">
    <property type="entry name" value="Ldl_recept_a"/>
    <property type="match status" value="3"/>
</dbReference>
<dbReference type="InterPro" id="IPR036055">
    <property type="entry name" value="LDL_receptor-like_sf"/>
</dbReference>
<dbReference type="InterPro" id="IPR001846">
    <property type="entry name" value="VWF_type-D"/>
</dbReference>
<dbReference type="InterPro" id="IPR002172">
    <property type="entry name" value="LDrepeatLR_classA_rpt"/>
</dbReference>
<feature type="disulfide bond" evidence="3">
    <location>
        <begin position="641"/>
        <end position="659"/>
    </location>
</feature>
<dbReference type="SMART" id="SM00832">
    <property type="entry name" value="C8"/>
    <property type="match status" value="1"/>
</dbReference>
<dbReference type="CDD" id="cd00112">
    <property type="entry name" value="LDLa"/>
    <property type="match status" value="4"/>
</dbReference>
<feature type="disulfide bond" evidence="3">
    <location>
        <begin position="679"/>
        <end position="697"/>
    </location>
</feature>
<feature type="disulfide bond" evidence="3">
    <location>
        <begin position="717"/>
        <end position="735"/>
    </location>
</feature>
<dbReference type="InterPro" id="IPR036084">
    <property type="entry name" value="Ser_inhib-like_sf"/>
</dbReference>
<evidence type="ECO:0000313" key="7">
    <source>
        <dbReference type="Proteomes" id="UP001519460"/>
    </source>
</evidence>
<comment type="caution">
    <text evidence="3">Lacks conserved residue(s) required for the propagation of feature annotation.</text>
</comment>
<evidence type="ECO:0000259" key="5">
    <source>
        <dbReference type="PROSITE" id="PS51233"/>
    </source>
</evidence>
<accession>A0ABD0M3K8</accession>
<name>A0ABD0M3K8_9CAEN</name>
<dbReference type="InterPro" id="IPR050780">
    <property type="entry name" value="Mucin_vWF_Thrombospondin_sf"/>
</dbReference>
<dbReference type="PANTHER" id="PTHR11339">
    <property type="entry name" value="EXTRACELLULAR MATRIX GLYCOPROTEIN RELATED"/>
    <property type="match status" value="1"/>
</dbReference>
<feature type="disulfide bond" evidence="3">
    <location>
        <begin position="653"/>
        <end position="668"/>
    </location>
</feature>
<dbReference type="SMART" id="SM00192">
    <property type="entry name" value="LDLa"/>
    <property type="match status" value="4"/>
</dbReference>
<dbReference type="PROSITE" id="PS50068">
    <property type="entry name" value="LDLRA_2"/>
    <property type="match status" value="4"/>
</dbReference>
<feature type="compositionally biased region" description="Acidic residues" evidence="4">
    <location>
        <begin position="2242"/>
        <end position="2252"/>
    </location>
</feature>